<name>A0A6V8KR04_9ACTN</name>
<organism evidence="3 4">
    <name type="scientific">Phytohabitans rumicis</name>
    <dbReference type="NCBI Taxonomy" id="1076125"/>
    <lineage>
        <taxon>Bacteria</taxon>
        <taxon>Bacillati</taxon>
        <taxon>Actinomycetota</taxon>
        <taxon>Actinomycetes</taxon>
        <taxon>Micromonosporales</taxon>
        <taxon>Micromonosporaceae</taxon>
    </lineage>
</organism>
<accession>A0A6V8KR04</accession>
<protein>
    <submittedName>
        <fullName evidence="3">Mobilization protein</fullName>
    </submittedName>
</protein>
<dbReference type="EMBL" id="BLPG01000001">
    <property type="protein sequence ID" value="GFJ87592.1"/>
    <property type="molecule type" value="Genomic_DNA"/>
</dbReference>
<feature type="compositionally biased region" description="Low complexity" evidence="1">
    <location>
        <begin position="476"/>
        <end position="490"/>
    </location>
</feature>
<dbReference type="Proteomes" id="UP000482960">
    <property type="component" value="Unassembled WGS sequence"/>
</dbReference>
<comment type="caution">
    <text evidence="3">The sequence shown here is derived from an EMBL/GenBank/DDBJ whole genome shotgun (WGS) entry which is preliminary data.</text>
</comment>
<reference evidence="3 4" key="2">
    <citation type="submission" date="2020-03" db="EMBL/GenBank/DDBJ databases">
        <authorList>
            <person name="Ichikawa N."/>
            <person name="Kimura A."/>
            <person name="Kitahashi Y."/>
            <person name="Uohara A."/>
        </authorList>
    </citation>
    <scope>NUCLEOTIDE SEQUENCE [LARGE SCALE GENOMIC DNA]</scope>
    <source>
        <strain evidence="3 4">NBRC 108638</strain>
    </source>
</reference>
<sequence length="496" mass="54784">MRALAGPTRRPRGRHRPAAALIPAIHPRGKNVGGLLRYLFGPGKREEHRDPHLVAAWSGPTQLQSLEPPRTPSGRHDIRELARLLEQPVRAGRNPPQKPVWHASIRNHITDRTLTDAQWAHIAAEIVAAVGIAPHGDPDAVRWIAIRHADDHIHIVATLVRQNGETVWAWNERLKAQAAARDLEERYGLYRVGPVDHTSHRRPSSAEQSKAERQRRAEIPRDRLRREVRAAAAAAVDETDFFSGLRAAGVLVRLRHSTVTPDEVTGYAVGLPDHHTAAGDTVWYGGGRLAPDLTLPQLRRRWHPVRGTAPRTRRPETRARQRANAFRRAAAATRNAAGQFARSEANDDTSALAYSAADVLTSTARAFEGRRGGPLTEAADTFDRAAREASRRRRGFSRPAIELRAMSRLIAVVGRLTDDHDTAAALQLVLQMAMLADNLADLRESQQRFHQARAARLAADQLRTIKGRPTTVGHQPATSPAAYYSTTARAPRAHTA</sequence>
<feature type="domain" description="MobA/VirD2-like nuclease" evidence="2">
    <location>
        <begin position="96"/>
        <end position="189"/>
    </location>
</feature>
<dbReference type="InterPro" id="IPR005094">
    <property type="entry name" value="Endonuclease_MobA/VirD2"/>
</dbReference>
<proteinExistence type="predicted"/>
<reference evidence="3 4" key="1">
    <citation type="submission" date="2020-03" db="EMBL/GenBank/DDBJ databases">
        <title>Whole genome shotgun sequence of Phytohabitans rumicis NBRC 108638.</title>
        <authorList>
            <person name="Komaki H."/>
            <person name="Tamura T."/>
        </authorList>
    </citation>
    <scope>NUCLEOTIDE SEQUENCE [LARGE SCALE GENOMIC DNA]</scope>
    <source>
        <strain evidence="3 4">NBRC 108638</strain>
    </source>
</reference>
<feature type="compositionally biased region" description="Basic and acidic residues" evidence="1">
    <location>
        <begin position="209"/>
        <end position="219"/>
    </location>
</feature>
<dbReference type="Pfam" id="PF03432">
    <property type="entry name" value="Relaxase"/>
    <property type="match status" value="1"/>
</dbReference>
<evidence type="ECO:0000313" key="3">
    <source>
        <dbReference type="EMBL" id="GFJ87592.1"/>
    </source>
</evidence>
<evidence type="ECO:0000313" key="4">
    <source>
        <dbReference type="Proteomes" id="UP000482960"/>
    </source>
</evidence>
<keyword evidence="4" id="KW-1185">Reference proteome</keyword>
<feature type="region of interest" description="Disordered" evidence="1">
    <location>
        <begin position="468"/>
        <end position="496"/>
    </location>
</feature>
<evidence type="ECO:0000256" key="1">
    <source>
        <dbReference type="SAM" id="MobiDB-lite"/>
    </source>
</evidence>
<dbReference type="AlphaFoldDB" id="A0A6V8KR04"/>
<gene>
    <name evidence="3" type="ORF">Prum_012340</name>
</gene>
<evidence type="ECO:0000259" key="2">
    <source>
        <dbReference type="Pfam" id="PF03432"/>
    </source>
</evidence>
<feature type="region of interest" description="Disordered" evidence="1">
    <location>
        <begin position="194"/>
        <end position="219"/>
    </location>
</feature>